<name>A0A8H3VY42_9PEZI</name>
<dbReference type="OrthoDB" id="4846304at2759"/>
<feature type="compositionally biased region" description="Basic and acidic residues" evidence="1">
    <location>
        <begin position="23"/>
        <end position="34"/>
    </location>
</feature>
<keyword evidence="2" id="KW-1133">Transmembrane helix</keyword>
<comment type="caution">
    <text evidence="3">The sequence shown here is derived from an EMBL/GenBank/DDBJ whole genome shotgun (WGS) entry which is preliminary data.</text>
</comment>
<feature type="region of interest" description="Disordered" evidence="1">
    <location>
        <begin position="23"/>
        <end position="59"/>
    </location>
</feature>
<keyword evidence="4" id="KW-1185">Reference proteome</keyword>
<organism evidence="3 4">
    <name type="scientific">Colletotrichum asianum</name>
    <dbReference type="NCBI Taxonomy" id="702518"/>
    <lineage>
        <taxon>Eukaryota</taxon>
        <taxon>Fungi</taxon>
        <taxon>Dikarya</taxon>
        <taxon>Ascomycota</taxon>
        <taxon>Pezizomycotina</taxon>
        <taxon>Sordariomycetes</taxon>
        <taxon>Hypocreomycetidae</taxon>
        <taxon>Glomerellales</taxon>
        <taxon>Glomerellaceae</taxon>
        <taxon>Colletotrichum</taxon>
        <taxon>Colletotrichum gloeosporioides species complex</taxon>
    </lineage>
</organism>
<evidence type="ECO:0000313" key="3">
    <source>
        <dbReference type="EMBL" id="KAF0317074.1"/>
    </source>
</evidence>
<sequence length="412" mass="44874">MMTEEELATHKAGKERLRAEIRAQRAAKEAKEKQTSNISDVPPQESVSKSGEKTQVSTSISTTTSSTINTTITNAIFTFITTILSWLWSWFTWLLTFRIVYIPFGLFYFFTPALNTLHATLCTTIQTLQTDTHDVSIASAASNFALKNFCPSQASEEPLSYPIAPAPPVPRYGDALPNLAAWASHATDFTPLPPSAAAHLTAFEGAVRTALGAVSSNQRAARNIAREKSAGKVRWFHVGKLNTPASAARARIGRLKNVFDGALRTFRDLVEQLEPGKVEETFGPVEATCGWKKALGKKEKALRGVGDGDADTRTGEVLAVVEAQGAVAGIACEAAGAEMKQLRELRGQLNRGVVPGLVELARAVRGVEEEAREKGGWATGADVERWEEELKELALEFERVVKKAWDGWNGEY</sequence>
<proteinExistence type="predicted"/>
<reference evidence="3 4" key="1">
    <citation type="submission" date="2019-12" db="EMBL/GenBank/DDBJ databases">
        <title>A genome sequence resource for the geographically widespread anthracnose pathogen Colletotrichum asianum.</title>
        <authorList>
            <person name="Meng Y."/>
        </authorList>
    </citation>
    <scope>NUCLEOTIDE SEQUENCE [LARGE SCALE GENOMIC DNA]</scope>
    <source>
        <strain evidence="3 4">ICMP 18580</strain>
    </source>
</reference>
<dbReference type="EMBL" id="WOWK01000138">
    <property type="protein sequence ID" value="KAF0317074.1"/>
    <property type="molecule type" value="Genomic_DNA"/>
</dbReference>
<dbReference type="AlphaFoldDB" id="A0A8H3VY42"/>
<evidence type="ECO:0000313" key="4">
    <source>
        <dbReference type="Proteomes" id="UP000434172"/>
    </source>
</evidence>
<keyword evidence="2" id="KW-0812">Transmembrane</keyword>
<evidence type="ECO:0000256" key="2">
    <source>
        <dbReference type="SAM" id="Phobius"/>
    </source>
</evidence>
<accession>A0A8H3VY42</accession>
<dbReference type="Proteomes" id="UP000434172">
    <property type="component" value="Unassembled WGS sequence"/>
</dbReference>
<keyword evidence="2" id="KW-0472">Membrane</keyword>
<evidence type="ECO:0000256" key="1">
    <source>
        <dbReference type="SAM" id="MobiDB-lite"/>
    </source>
</evidence>
<protein>
    <submittedName>
        <fullName evidence="3">Uncharacterized protein</fullName>
    </submittedName>
</protein>
<feature type="compositionally biased region" description="Polar residues" evidence="1">
    <location>
        <begin position="35"/>
        <end position="56"/>
    </location>
</feature>
<gene>
    <name evidence="3" type="ORF">GQ607_015661</name>
</gene>
<feature type="transmembrane region" description="Helical" evidence="2">
    <location>
        <begin position="87"/>
        <end position="110"/>
    </location>
</feature>